<keyword evidence="3" id="KW-1185">Reference proteome</keyword>
<keyword evidence="1" id="KW-0812">Transmembrane</keyword>
<protein>
    <submittedName>
        <fullName evidence="2">Uncharacterized protein</fullName>
    </submittedName>
</protein>
<gene>
    <name evidence="2" type="ORF">ASPWEDRAFT_180362</name>
</gene>
<reference evidence="3" key="1">
    <citation type="journal article" date="2017" name="Genome Biol.">
        <title>Comparative genomics reveals high biological diversity and specific adaptations in the industrially and medically important fungal genus Aspergillus.</title>
        <authorList>
            <person name="de Vries R.P."/>
            <person name="Riley R."/>
            <person name="Wiebenga A."/>
            <person name="Aguilar-Osorio G."/>
            <person name="Amillis S."/>
            <person name="Uchima C.A."/>
            <person name="Anderluh G."/>
            <person name="Asadollahi M."/>
            <person name="Askin M."/>
            <person name="Barry K."/>
            <person name="Battaglia E."/>
            <person name="Bayram O."/>
            <person name="Benocci T."/>
            <person name="Braus-Stromeyer S.A."/>
            <person name="Caldana C."/>
            <person name="Canovas D."/>
            <person name="Cerqueira G.C."/>
            <person name="Chen F."/>
            <person name="Chen W."/>
            <person name="Choi C."/>
            <person name="Clum A."/>
            <person name="Dos Santos R.A."/>
            <person name="Damasio A.R."/>
            <person name="Diallinas G."/>
            <person name="Emri T."/>
            <person name="Fekete E."/>
            <person name="Flipphi M."/>
            <person name="Freyberg S."/>
            <person name="Gallo A."/>
            <person name="Gournas C."/>
            <person name="Habgood R."/>
            <person name="Hainaut M."/>
            <person name="Harispe M.L."/>
            <person name="Henrissat B."/>
            <person name="Hilden K.S."/>
            <person name="Hope R."/>
            <person name="Hossain A."/>
            <person name="Karabika E."/>
            <person name="Karaffa L."/>
            <person name="Karanyi Z."/>
            <person name="Krasevec N."/>
            <person name="Kuo A."/>
            <person name="Kusch H."/>
            <person name="LaButti K."/>
            <person name="Lagendijk E.L."/>
            <person name="Lapidus A."/>
            <person name="Levasseur A."/>
            <person name="Lindquist E."/>
            <person name="Lipzen A."/>
            <person name="Logrieco A.F."/>
            <person name="MacCabe A."/>
            <person name="Maekelae M.R."/>
            <person name="Malavazi I."/>
            <person name="Melin P."/>
            <person name="Meyer V."/>
            <person name="Mielnichuk N."/>
            <person name="Miskei M."/>
            <person name="Molnar A.P."/>
            <person name="Mule G."/>
            <person name="Ngan C.Y."/>
            <person name="Orejas M."/>
            <person name="Orosz E."/>
            <person name="Ouedraogo J.P."/>
            <person name="Overkamp K.M."/>
            <person name="Park H.-S."/>
            <person name="Perrone G."/>
            <person name="Piumi F."/>
            <person name="Punt P.J."/>
            <person name="Ram A.F."/>
            <person name="Ramon A."/>
            <person name="Rauscher S."/>
            <person name="Record E."/>
            <person name="Riano-Pachon D.M."/>
            <person name="Robert V."/>
            <person name="Roehrig J."/>
            <person name="Ruller R."/>
            <person name="Salamov A."/>
            <person name="Salih N.S."/>
            <person name="Samson R.A."/>
            <person name="Sandor E."/>
            <person name="Sanguinetti M."/>
            <person name="Schuetze T."/>
            <person name="Sepcic K."/>
            <person name="Shelest E."/>
            <person name="Sherlock G."/>
            <person name="Sophianopoulou V."/>
            <person name="Squina F.M."/>
            <person name="Sun H."/>
            <person name="Susca A."/>
            <person name="Todd R.B."/>
            <person name="Tsang A."/>
            <person name="Unkles S.E."/>
            <person name="van de Wiele N."/>
            <person name="van Rossen-Uffink D."/>
            <person name="Oliveira J.V."/>
            <person name="Vesth T.C."/>
            <person name="Visser J."/>
            <person name="Yu J.-H."/>
            <person name="Zhou M."/>
            <person name="Andersen M.R."/>
            <person name="Archer D.B."/>
            <person name="Baker S.E."/>
            <person name="Benoit I."/>
            <person name="Brakhage A.A."/>
            <person name="Braus G.H."/>
            <person name="Fischer R."/>
            <person name="Frisvad J.C."/>
            <person name="Goldman G.H."/>
            <person name="Houbraken J."/>
            <person name="Oakley B."/>
            <person name="Pocsi I."/>
            <person name="Scazzocchio C."/>
            <person name="Seiboth B."/>
            <person name="vanKuyk P.A."/>
            <person name="Wortman J."/>
            <person name="Dyer P.S."/>
            <person name="Grigoriev I.V."/>
        </authorList>
    </citation>
    <scope>NUCLEOTIDE SEQUENCE [LARGE SCALE GENOMIC DNA]</scope>
    <source>
        <strain evidence="3">DTO 134E9</strain>
    </source>
</reference>
<accession>A0A1L9RVE1</accession>
<organism evidence="2 3">
    <name type="scientific">Aspergillus wentii DTO 134E9</name>
    <dbReference type="NCBI Taxonomy" id="1073089"/>
    <lineage>
        <taxon>Eukaryota</taxon>
        <taxon>Fungi</taxon>
        <taxon>Dikarya</taxon>
        <taxon>Ascomycota</taxon>
        <taxon>Pezizomycotina</taxon>
        <taxon>Eurotiomycetes</taxon>
        <taxon>Eurotiomycetidae</taxon>
        <taxon>Eurotiales</taxon>
        <taxon>Aspergillaceae</taxon>
        <taxon>Aspergillus</taxon>
        <taxon>Aspergillus subgen. Cremei</taxon>
    </lineage>
</organism>
<dbReference type="VEuPathDB" id="FungiDB:ASPWEDRAFT_180362"/>
<dbReference type="OrthoDB" id="4369670at2759"/>
<keyword evidence="1" id="KW-0472">Membrane</keyword>
<evidence type="ECO:0000313" key="2">
    <source>
        <dbReference type="EMBL" id="OJJ38896.1"/>
    </source>
</evidence>
<name>A0A1L9RVE1_ASPWE</name>
<dbReference type="RefSeq" id="XP_040692572.1">
    <property type="nucleotide sequence ID" value="XM_040831840.1"/>
</dbReference>
<evidence type="ECO:0000313" key="3">
    <source>
        <dbReference type="Proteomes" id="UP000184383"/>
    </source>
</evidence>
<sequence length="823" mass="92638">MLYTAPMIVTDMTVDAILVTATASSALLSDADMARARLAVGVFGALFFSSNVGVVITVVVVIVVVVIAEKDEGFAFFWNEGCSGCYEDSESYGDDVLETSHLDSGDLSGLLDLVRPEIKYLQGRQLSRKDLDEIRLQQDNDDPWLDPMGYMDYVTDIRDENFLRIYIGQCENAHRRIIYQHAQSIMQGSYESLHYYILWLGNGSRTANFIRLWSFPEDEEKDNDWYRIRCNILEALFCRFFSTHHGMLEPPEIANNKALGGFGLNVMSPLLQSVTLTASLRVQAAIGPSKSPDVQIRHWATFHPGQKLKIHKAERPLFSNDFNSALKTALGNEKEFWLVKNALSMNMKDKQTGTITSTPFFGTLSAEIGFILDFVAVSPANDLPLSLGSTEAPENLDSKVQLPWSLQGCLFNETNVLVWTSNFREFLPLSARDFSKNSSSFCDESLILNSHRTLIETSHLKIILVCGPRAEKMIQAVQKGACRFSLELRGFKYSMYISSGLGAIPKRLFIRCPELPSQVWSTSSAHTAKLSEVIRFATSVISITGIRPYFIESSSVVGTILGQARRERLGNPMMTVGTLDESIKLWLFRKGIRDESDLRHIEELAESLTEGLLMVLHALPRKGPYGQGKVPNAKPQKAEKSAHKQVPFDIEKYTAVKEMVHDLVSQREHEFAEKLARLPNNLLRRSGDTDSTLLIQSDVASAPILPSPRVDDEEIKPVTDVPYPSQWENDAHHEALPEDLAHLLDTGIQRGILDTSEDPLLHYEESLRTKFSRKGVSRKDQESHLNGLKRQQYIWREEAPVFREKEYKYNVPLGVSYQKVNSC</sequence>
<dbReference type="EMBL" id="KV878210">
    <property type="protein sequence ID" value="OJJ38896.1"/>
    <property type="molecule type" value="Genomic_DNA"/>
</dbReference>
<dbReference type="AlphaFoldDB" id="A0A1L9RVE1"/>
<dbReference type="GeneID" id="63747688"/>
<keyword evidence="1" id="KW-1133">Transmembrane helix</keyword>
<dbReference type="Proteomes" id="UP000184383">
    <property type="component" value="Unassembled WGS sequence"/>
</dbReference>
<feature type="transmembrane region" description="Helical" evidence="1">
    <location>
        <begin position="40"/>
        <end position="67"/>
    </location>
</feature>
<proteinExistence type="predicted"/>
<evidence type="ECO:0000256" key="1">
    <source>
        <dbReference type="SAM" id="Phobius"/>
    </source>
</evidence>
<dbReference type="STRING" id="1073089.A0A1L9RVE1"/>